<reference evidence="8" key="1">
    <citation type="submission" date="2021-02" db="EMBL/GenBank/DDBJ databases">
        <authorList>
            <person name="Dougan E. K."/>
            <person name="Rhodes N."/>
            <person name="Thang M."/>
            <person name="Chan C."/>
        </authorList>
    </citation>
    <scope>NUCLEOTIDE SEQUENCE</scope>
</reference>
<comment type="caution">
    <text evidence="8">The sequence shown here is derived from an EMBL/GenBank/DDBJ whole genome shotgun (WGS) entry which is preliminary data.</text>
</comment>
<evidence type="ECO:0000313" key="9">
    <source>
        <dbReference type="Proteomes" id="UP000654075"/>
    </source>
</evidence>
<accession>A0A813G300</accession>
<evidence type="ECO:0000256" key="1">
    <source>
        <dbReference type="ARBA" id="ARBA00022723"/>
    </source>
</evidence>
<dbReference type="Gene3D" id="3.30.160.60">
    <property type="entry name" value="Classic Zinc Finger"/>
    <property type="match status" value="1"/>
</dbReference>
<proteinExistence type="predicted"/>
<feature type="non-terminal residue" evidence="8">
    <location>
        <position position="1"/>
    </location>
</feature>
<evidence type="ECO:0000259" key="7">
    <source>
        <dbReference type="PROSITE" id="PS52027"/>
    </source>
</evidence>
<feature type="region of interest" description="Disordered" evidence="6">
    <location>
        <begin position="1"/>
        <end position="71"/>
    </location>
</feature>
<dbReference type="Proteomes" id="UP000654075">
    <property type="component" value="Unassembled WGS sequence"/>
</dbReference>
<evidence type="ECO:0000256" key="3">
    <source>
        <dbReference type="ARBA" id="ARBA00022771"/>
    </source>
</evidence>
<evidence type="ECO:0000313" key="8">
    <source>
        <dbReference type="EMBL" id="CAE8620490.1"/>
    </source>
</evidence>
<evidence type="ECO:0000256" key="5">
    <source>
        <dbReference type="PROSITE-ProRule" id="PRU01371"/>
    </source>
</evidence>
<feature type="region of interest" description="Disordered" evidence="6">
    <location>
        <begin position="132"/>
        <end position="161"/>
    </location>
</feature>
<dbReference type="OrthoDB" id="284781at2759"/>
<feature type="compositionally biased region" description="Basic and acidic residues" evidence="6">
    <location>
        <begin position="132"/>
        <end position="157"/>
    </location>
</feature>
<keyword evidence="4" id="KW-0862">Zinc</keyword>
<dbReference type="InterPro" id="IPR049899">
    <property type="entry name" value="Znf_C2HC_C3H"/>
</dbReference>
<protein>
    <recommendedName>
        <fullName evidence="7">C2HC/C3H-type domain-containing protein</fullName>
    </recommendedName>
</protein>
<evidence type="ECO:0000256" key="4">
    <source>
        <dbReference type="ARBA" id="ARBA00022833"/>
    </source>
</evidence>
<dbReference type="PANTHER" id="PTHR13555">
    <property type="entry name" value="C2H2 ZINC FINGER CGI-62-RELATED"/>
    <property type="match status" value="1"/>
</dbReference>
<keyword evidence="1" id="KW-0479">Metal-binding</keyword>
<feature type="non-terminal residue" evidence="8">
    <location>
        <position position="186"/>
    </location>
</feature>
<dbReference type="AlphaFoldDB" id="A0A813G300"/>
<dbReference type="Pfam" id="PF13913">
    <property type="entry name" value="zf-C2HC_2"/>
    <property type="match status" value="1"/>
</dbReference>
<keyword evidence="9" id="KW-1185">Reference proteome</keyword>
<dbReference type="GO" id="GO:0008270">
    <property type="term" value="F:zinc ion binding"/>
    <property type="evidence" value="ECO:0007669"/>
    <property type="project" value="UniProtKB-KW"/>
</dbReference>
<keyword evidence="2" id="KW-0677">Repeat</keyword>
<sequence length="186" mass="20456">DPPSSEYPVGRFQPASAGPDRAAPSARRPLDEGYPSSPSQARGMPMMSSPTAAGGMPLSNSIEGMLRGENDGGPLVPCPDCGRKFNEESIERHLRICKKVFQQKRKQFNSAANRLGEFENANELIANAAKLEKQRNQQEEATERQPDKKVKEKEGKMTKWKAQSLAFRQAILSAKADGGDEEARKQ</sequence>
<evidence type="ECO:0000256" key="2">
    <source>
        <dbReference type="ARBA" id="ARBA00022737"/>
    </source>
</evidence>
<feature type="domain" description="C2HC/C3H-type" evidence="7">
    <location>
        <begin position="74"/>
        <end position="103"/>
    </location>
</feature>
<keyword evidence="3 5" id="KW-0863">Zinc-finger</keyword>
<gene>
    <name evidence="8" type="ORF">PGLA1383_LOCUS38047</name>
</gene>
<dbReference type="InterPro" id="IPR026319">
    <property type="entry name" value="ZC2HC1A/B-like"/>
</dbReference>
<organism evidence="8 9">
    <name type="scientific">Polarella glacialis</name>
    <name type="common">Dinoflagellate</name>
    <dbReference type="NCBI Taxonomy" id="89957"/>
    <lineage>
        <taxon>Eukaryota</taxon>
        <taxon>Sar</taxon>
        <taxon>Alveolata</taxon>
        <taxon>Dinophyceae</taxon>
        <taxon>Suessiales</taxon>
        <taxon>Suessiaceae</taxon>
        <taxon>Polarella</taxon>
    </lineage>
</organism>
<name>A0A813G300_POLGL</name>
<dbReference type="PANTHER" id="PTHR13555:SF36">
    <property type="entry name" value="ZINC FINGER C2HC DOMAIN-CONTAINING PROTEIN 1B"/>
    <property type="match status" value="1"/>
</dbReference>
<dbReference type="PROSITE" id="PS52027">
    <property type="entry name" value="ZF_C2HC_C3H"/>
    <property type="match status" value="1"/>
</dbReference>
<dbReference type="EMBL" id="CAJNNV010027472">
    <property type="protein sequence ID" value="CAE8620490.1"/>
    <property type="molecule type" value="Genomic_DNA"/>
</dbReference>
<evidence type="ECO:0000256" key="6">
    <source>
        <dbReference type="SAM" id="MobiDB-lite"/>
    </source>
</evidence>